<dbReference type="PROSITE" id="PS51257">
    <property type="entry name" value="PROKAR_LIPOPROTEIN"/>
    <property type="match status" value="1"/>
</dbReference>
<evidence type="ECO:0008006" key="5">
    <source>
        <dbReference type="Google" id="ProtNLM"/>
    </source>
</evidence>
<proteinExistence type="predicted"/>
<dbReference type="RefSeq" id="WP_023935759.1">
    <property type="nucleotide sequence ID" value="NZ_FUXH01000008.1"/>
</dbReference>
<evidence type="ECO:0000313" key="3">
    <source>
        <dbReference type="Proteomes" id="UP000030136"/>
    </source>
</evidence>
<keyword evidence="4" id="KW-1185">Reference proteome</keyword>
<dbReference type="EMBL" id="JQJC01000025">
    <property type="protein sequence ID" value="KGN93551.1"/>
    <property type="molecule type" value="Genomic_DNA"/>
</dbReference>
<dbReference type="OrthoDB" id="112752at171549"/>
<accession>A0A0A2FQZ5</accession>
<evidence type="ECO:0000313" key="2">
    <source>
        <dbReference type="EMBL" id="SQH73159.1"/>
    </source>
</evidence>
<protein>
    <recommendedName>
        <fullName evidence="5">Lipoprotein</fullName>
    </recommendedName>
</protein>
<reference evidence="2 4" key="2">
    <citation type="submission" date="2018-06" db="EMBL/GenBank/DDBJ databases">
        <authorList>
            <consortium name="Pathogen Informatics"/>
            <person name="Doyle S."/>
        </authorList>
    </citation>
    <scope>NUCLEOTIDE SEQUENCE [LARGE SCALE GENOMIC DNA]</scope>
    <source>
        <strain evidence="2 4">NCTC12858</strain>
    </source>
</reference>
<dbReference type="Proteomes" id="UP000249300">
    <property type="component" value="Chromosome 1"/>
</dbReference>
<dbReference type="EMBL" id="LS483447">
    <property type="protein sequence ID" value="SQH73159.1"/>
    <property type="molecule type" value="Genomic_DNA"/>
</dbReference>
<dbReference type="Proteomes" id="UP000030136">
    <property type="component" value="Unassembled WGS sequence"/>
</dbReference>
<reference evidence="1 3" key="1">
    <citation type="submission" date="2014-08" db="EMBL/GenBank/DDBJ databases">
        <title>Porphyromonas crevioricanis strain:COT-253_OH1447 Genome sequencing.</title>
        <authorList>
            <person name="Wallis C."/>
            <person name="Deusch O."/>
            <person name="O'Flynn C."/>
            <person name="Davis I."/>
            <person name="Jospin G."/>
            <person name="Darling A.E."/>
            <person name="Coil D.A."/>
            <person name="Alexiev A."/>
            <person name="Horsfall A."/>
            <person name="Kirkwood N."/>
            <person name="Harris S."/>
            <person name="Eisen J.A."/>
        </authorList>
    </citation>
    <scope>NUCLEOTIDE SEQUENCE [LARGE SCALE GENOMIC DNA]</scope>
    <source>
        <strain evidence="3">COT-253 OH1447</strain>
        <strain evidence="1">COT-253_OH1447</strain>
    </source>
</reference>
<organism evidence="1 3">
    <name type="scientific">Porphyromonas crevioricanis</name>
    <dbReference type="NCBI Taxonomy" id="393921"/>
    <lineage>
        <taxon>Bacteria</taxon>
        <taxon>Pseudomonadati</taxon>
        <taxon>Bacteroidota</taxon>
        <taxon>Bacteroidia</taxon>
        <taxon>Bacteroidales</taxon>
        <taxon>Porphyromonadaceae</taxon>
        <taxon>Porphyromonas</taxon>
    </lineage>
</organism>
<sequence length="112" mass="12323">MKKFIVATIVALLFTGCGVGSYSISSGKADEGMLSFVSARKTPITVTVDNKTFNVSTVKGKAWHKDRNIKKTARNTIFLTPGQHDVIVVAKGSKVYHKRVFISTQEHKVIEL</sequence>
<dbReference type="KEGG" id="pcre:NCTC12858_01003"/>
<dbReference type="AlphaFoldDB" id="A0A0A2FQZ5"/>
<gene>
    <name evidence="1" type="ORF">HQ38_08950</name>
    <name evidence="2" type="ORF">NCTC12858_01003</name>
</gene>
<evidence type="ECO:0000313" key="1">
    <source>
        <dbReference type="EMBL" id="KGN93551.1"/>
    </source>
</evidence>
<name>A0A0A2FQZ5_9PORP</name>
<evidence type="ECO:0000313" key="4">
    <source>
        <dbReference type="Proteomes" id="UP000249300"/>
    </source>
</evidence>
<dbReference type="STRING" id="393921.HQ45_07500"/>